<evidence type="ECO:0000313" key="2">
    <source>
        <dbReference type="EMBL" id="VDO92546.1"/>
    </source>
</evidence>
<feature type="region of interest" description="Disordered" evidence="1">
    <location>
        <begin position="88"/>
        <end position="109"/>
    </location>
</feature>
<feature type="compositionally biased region" description="Polar residues" evidence="1">
    <location>
        <begin position="96"/>
        <end position="109"/>
    </location>
</feature>
<dbReference type="Proteomes" id="UP000050761">
    <property type="component" value="Unassembled WGS sequence"/>
</dbReference>
<dbReference type="WBParaSite" id="HPBE_0001252501-mRNA-1">
    <property type="protein sequence ID" value="HPBE_0001252501-mRNA-1"/>
    <property type="gene ID" value="HPBE_0001252501"/>
</dbReference>
<evidence type="ECO:0000313" key="3">
    <source>
        <dbReference type="Proteomes" id="UP000050761"/>
    </source>
</evidence>
<accession>A0A183FVX3</accession>
<evidence type="ECO:0000313" key="4">
    <source>
        <dbReference type="WBParaSite" id="HPBE_0001252501-mRNA-1"/>
    </source>
</evidence>
<proteinExistence type="predicted"/>
<keyword evidence="3" id="KW-1185">Reference proteome</keyword>
<accession>A0A3P7YV73</accession>
<organism evidence="3 4">
    <name type="scientific">Heligmosomoides polygyrus</name>
    <name type="common">Parasitic roundworm</name>
    <dbReference type="NCBI Taxonomy" id="6339"/>
    <lineage>
        <taxon>Eukaryota</taxon>
        <taxon>Metazoa</taxon>
        <taxon>Ecdysozoa</taxon>
        <taxon>Nematoda</taxon>
        <taxon>Chromadorea</taxon>
        <taxon>Rhabditida</taxon>
        <taxon>Rhabditina</taxon>
        <taxon>Rhabditomorpha</taxon>
        <taxon>Strongyloidea</taxon>
        <taxon>Heligmosomidae</taxon>
        <taxon>Heligmosomoides</taxon>
    </lineage>
</organism>
<evidence type="ECO:0000256" key="1">
    <source>
        <dbReference type="SAM" id="MobiDB-lite"/>
    </source>
</evidence>
<name>A0A183FVX3_HELPZ</name>
<reference evidence="2 3" key="1">
    <citation type="submission" date="2018-11" db="EMBL/GenBank/DDBJ databases">
        <authorList>
            <consortium name="Pathogen Informatics"/>
        </authorList>
    </citation>
    <scope>NUCLEOTIDE SEQUENCE [LARGE SCALE GENOMIC DNA]</scope>
</reference>
<protein>
    <submittedName>
        <fullName evidence="4">Polyketide_cyc domain-containing protein</fullName>
    </submittedName>
</protein>
<reference evidence="4" key="2">
    <citation type="submission" date="2019-09" db="UniProtKB">
        <authorList>
            <consortium name="WormBaseParasite"/>
        </authorList>
    </citation>
    <scope>IDENTIFICATION</scope>
</reference>
<dbReference type="EMBL" id="UZAH01027536">
    <property type="protein sequence ID" value="VDO92546.1"/>
    <property type="molecule type" value="Genomic_DNA"/>
</dbReference>
<gene>
    <name evidence="2" type="ORF">HPBE_LOCUS12526</name>
</gene>
<sequence length="109" mass="12069">MKFTLDERDIDSVEDWERYIAKVENDGEIKAEVCHVVNSQPLQIKYTVKAMRENIGKALQDRESGLGKSTVQYSDSLDARKPIVATSMGAARSSDPALSTSTRAEVFSS</sequence>
<dbReference type="AlphaFoldDB" id="A0A183FVX3"/>